<feature type="domain" description="ABC transmembrane type-1" evidence="13">
    <location>
        <begin position="174"/>
        <end position="451"/>
    </location>
</feature>
<dbReference type="PANTHER" id="PTHR24223">
    <property type="entry name" value="ATP-BINDING CASSETTE SUB-FAMILY C"/>
    <property type="match status" value="1"/>
</dbReference>
<feature type="domain" description="ABC transporter" evidence="12">
    <location>
        <begin position="513"/>
        <end position="742"/>
    </location>
</feature>
<evidence type="ECO:0000313" key="15">
    <source>
        <dbReference type="Proteomes" id="UP001212152"/>
    </source>
</evidence>
<dbReference type="PROSITE" id="PS00211">
    <property type="entry name" value="ABC_TRANSPORTER_1"/>
    <property type="match status" value="1"/>
</dbReference>
<dbReference type="InterPro" id="IPR003593">
    <property type="entry name" value="AAA+_ATPase"/>
</dbReference>
<evidence type="ECO:0000256" key="11">
    <source>
        <dbReference type="SAM" id="Phobius"/>
    </source>
</evidence>
<feature type="transmembrane region" description="Helical" evidence="11">
    <location>
        <begin position="396"/>
        <end position="416"/>
    </location>
</feature>
<evidence type="ECO:0000259" key="12">
    <source>
        <dbReference type="PROSITE" id="PS50893"/>
    </source>
</evidence>
<dbReference type="InterPro" id="IPR027417">
    <property type="entry name" value="P-loop_NTPase"/>
</dbReference>
<dbReference type="GO" id="GO:0016887">
    <property type="term" value="F:ATP hydrolysis activity"/>
    <property type="evidence" value="ECO:0007669"/>
    <property type="project" value="InterPro"/>
</dbReference>
<dbReference type="EMBL" id="JADGJQ010000031">
    <property type="protein sequence ID" value="KAJ3177769.1"/>
    <property type="molecule type" value="Genomic_DNA"/>
</dbReference>
<dbReference type="Pfam" id="PF00005">
    <property type="entry name" value="ABC_tran"/>
    <property type="match status" value="2"/>
</dbReference>
<dbReference type="CDD" id="cd18579">
    <property type="entry name" value="ABC_6TM_ABCC_D1"/>
    <property type="match status" value="1"/>
</dbReference>
<name>A0AAD5TIT6_9FUNG</name>
<feature type="domain" description="ABC transporter" evidence="12">
    <location>
        <begin position="1153"/>
        <end position="1386"/>
    </location>
</feature>
<comment type="similarity">
    <text evidence="2">Belongs to the ABC transporter superfamily. ABCC family. Conjugate transporter (TC 3.A.1.208) subfamily.</text>
</comment>
<evidence type="ECO:0000256" key="8">
    <source>
        <dbReference type="ARBA" id="ARBA00022989"/>
    </source>
</evidence>
<organism evidence="14 15">
    <name type="scientific">Geranomyces variabilis</name>
    <dbReference type="NCBI Taxonomy" id="109894"/>
    <lineage>
        <taxon>Eukaryota</taxon>
        <taxon>Fungi</taxon>
        <taxon>Fungi incertae sedis</taxon>
        <taxon>Chytridiomycota</taxon>
        <taxon>Chytridiomycota incertae sedis</taxon>
        <taxon>Chytridiomycetes</taxon>
        <taxon>Spizellomycetales</taxon>
        <taxon>Powellomycetaceae</taxon>
        <taxon>Geranomyces</taxon>
    </lineage>
</organism>
<feature type="transmembrane region" description="Helical" evidence="11">
    <location>
        <begin position="820"/>
        <end position="844"/>
    </location>
</feature>
<evidence type="ECO:0000256" key="7">
    <source>
        <dbReference type="ARBA" id="ARBA00022840"/>
    </source>
</evidence>
<keyword evidence="5" id="KW-0677">Repeat</keyword>
<dbReference type="CDD" id="cd03244">
    <property type="entry name" value="ABCC_MRP_domain2"/>
    <property type="match status" value="1"/>
</dbReference>
<feature type="transmembrane region" description="Helical" evidence="11">
    <location>
        <begin position="211"/>
        <end position="234"/>
    </location>
</feature>
<comment type="caution">
    <text evidence="14">The sequence shown here is derived from an EMBL/GenBank/DDBJ whole genome shotgun (WGS) entry which is preliminary data.</text>
</comment>
<feature type="compositionally biased region" description="Low complexity" evidence="10">
    <location>
        <begin position="14"/>
        <end position="27"/>
    </location>
</feature>
<evidence type="ECO:0000256" key="9">
    <source>
        <dbReference type="ARBA" id="ARBA00023136"/>
    </source>
</evidence>
<dbReference type="PANTHER" id="PTHR24223:SF456">
    <property type="entry name" value="MULTIDRUG RESISTANCE-ASSOCIATED PROTEIN LETHAL(2)03659"/>
    <property type="match status" value="1"/>
</dbReference>
<dbReference type="SMART" id="SM00382">
    <property type="entry name" value="AAA"/>
    <property type="match status" value="2"/>
</dbReference>
<keyword evidence="4 11" id="KW-0812">Transmembrane</keyword>
<reference evidence="14" key="1">
    <citation type="submission" date="2020-05" db="EMBL/GenBank/DDBJ databases">
        <title>Phylogenomic resolution of chytrid fungi.</title>
        <authorList>
            <person name="Stajich J.E."/>
            <person name="Amses K."/>
            <person name="Simmons R."/>
            <person name="Seto K."/>
            <person name="Myers J."/>
            <person name="Bonds A."/>
            <person name="Quandt C.A."/>
            <person name="Barry K."/>
            <person name="Liu P."/>
            <person name="Grigoriev I."/>
            <person name="Longcore J.E."/>
            <person name="James T.Y."/>
        </authorList>
    </citation>
    <scope>NUCLEOTIDE SEQUENCE</scope>
    <source>
        <strain evidence="14">JEL0379</strain>
    </source>
</reference>
<keyword evidence="15" id="KW-1185">Reference proteome</keyword>
<dbReference type="InterPro" id="IPR050173">
    <property type="entry name" value="ABC_transporter_C-like"/>
</dbReference>
<keyword evidence="9 11" id="KW-0472">Membrane</keyword>
<dbReference type="GO" id="GO:0140359">
    <property type="term" value="F:ABC-type transporter activity"/>
    <property type="evidence" value="ECO:0007669"/>
    <property type="project" value="InterPro"/>
</dbReference>
<dbReference type="GO" id="GO:0016020">
    <property type="term" value="C:membrane"/>
    <property type="evidence" value="ECO:0007669"/>
    <property type="project" value="UniProtKB-SubCell"/>
</dbReference>
<keyword evidence="6" id="KW-0547">Nucleotide-binding</keyword>
<dbReference type="InterPro" id="IPR017871">
    <property type="entry name" value="ABC_transporter-like_CS"/>
</dbReference>
<dbReference type="InterPro" id="IPR003439">
    <property type="entry name" value="ABC_transporter-like_ATP-bd"/>
</dbReference>
<evidence type="ECO:0000256" key="3">
    <source>
        <dbReference type="ARBA" id="ARBA00022448"/>
    </source>
</evidence>
<feature type="transmembrane region" description="Helical" evidence="11">
    <location>
        <begin position="1044"/>
        <end position="1064"/>
    </location>
</feature>
<feature type="domain" description="ABC transmembrane type-1" evidence="13">
    <location>
        <begin position="820"/>
        <end position="1103"/>
    </location>
</feature>
<evidence type="ECO:0000256" key="10">
    <source>
        <dbReference type="SAM" id="MobiDB-lite"/>
    </source>
</evidence>
<dbReference type="FunFam" id="1.20.1560.10:FF:000006">
    <property type="entry name" value="ATP-binding cassette, sub-family C (CFTR/MRP), member 9"/>
    <property type="match status" value="1"/>
</dbReference>
<dbReference type="PROSITE" id="PS50929">
    <property type="entry name" value="ABC_TM1F"/>
    <property type="match status" value="2"/>
</dbReference>
<dbReference type="InterPro" id="IPR036640">
    <property type="entry name" value="ABC1_TM_sf"/>
</dbReference>
<dbReference type="InterPro" id="IPR011527">
    <property type="entry name" value="ABC1_TM_dom"/>
</dbReference>
<evidence type="ECO:0000256" key="2">
    <source>
        <dbReference type="ARBA" id="ARBA00009726"/>
    </source>
</evidence>
<feature type="region of interest" description="Disordered" evidence="10">
    <location>
        <begin position="1415"/>
        <end position="1435"/>
    </location>
</feature>
<dbReference type="Gene3D" id="3.40.50.300">
    <property type="entry name" value="P-loop containing nucleotide triphosphate hydrolases"/>
    <property type="match status" value="2"/>
</dbReference>
<protein>
    <submittedName>
        <fullName evidence="14">Multidrug resistance-associated protein 4</fullName>
    </submittedName>
</protein>
<proteinExistence type="inferred from homology"/>
<dbReference type="FunFam" id="1.20.1560.10:FF:000014">
    <property type="entry name" value="Multidrug resistance-associated protein member 4"/>
    <property type="match status" value="1"/>
</dbReference>
<feature type="transmembrane region" description="Helical" evidence="11">
    <location>
        <begin position="864"/>
        <end position="887"/>
    </location>
</feature>
<dbReference type="CDD" id="cd18580">
    <property type="entry name" value="ABC_6TM_ABCC_D2"/>
    <property type="match status" value="1"/>
</dbReference>
<evidence type="ECO:0000256" key="1">
    <source>
        <dbReference type="ARBA" id="ARBA00004141"/>
    </source>
</evidence>
<dbReference type="InterPro" id="IPR044726">
    <property type="entry name" value="ABCC_6TM_D2"/>
</dbReference>
<feature type="transmembrane region" description="Helical" evidence="11">
    <location>
        <begin position="959"/>
        <end position="978"/>
    </location>
</feature>
<dbReference type="Gene3D" id="1.20.1560.10">
    <property type="entry name" value="ABC transporter type 1, transmembrane domain"/>
    <property type="match status" value="2"/>
</dbReference>
<dbReference type="Proteomes" id="UP001212152">
    <property type="component" value="Unassembled WGS sequence"/>
</dbReference>
<evidence type="ECO:0000259" key="13">
    <source>
        <dbReference type="PROSITE" id="PS50929"/>
    </source>
</evidence>
<evidence type="ECO:0000256" key="5">
    <source>
        <dbReference type="ARBA" id="ARBA00022737"/>
    </source>
</evidence>
<dbReference type="FunFam" id="3.40.50.300:FF:000973">
    <property type="entry name" value="Multidrug resistance-associated protein 4"/>
    <property type="match status" value="1"/>
</dbReference>
<dbReference type="PROSITE" id="PS50893">
    <property type="entry name" value="ABC_TRANSPORTER_2"/>
    <property type="match status" value="2"/>
</dbReference>
<evidence type="ECO:0000256" key="6">
    <source>
        <dbReference type="ARBA" id="ARBA00022741"/>
    </source>
</evidence>
<keyword evidence="8 11" id="KW-1133">Transmembrane helix</keyword>
<keyword evidence="7" id="KW-0067">ATP-binding</keyword>
<evidence type="ECO:0000256" key="4">
    <source>
        <dbReference type="ARBA" id="ARBA00022692"/>
    </source>
</evidence>
<dbReference type="FunFam" id="3.40.50.300:FF:000163">
    <property type="entry name" value="Multidrug resistance-associated protein member 4"/>
    <property type="match status" value="1"/>
</dbReference>
<feature type="region of interest" description="Disordered" evidence="10">
    <location>
        <begin position="1"/>
        <end position="50"/>
    </location>
</feature>
<gene>
    <name evidence="14" type="primary">ABCC4_1</name>
    <name evidence="14" type="ORF">HDU87_004291</name>
</gene>
<dbReference type="Pfam" id="PF00664">
    <property type="entry name" value="ABC_membrane"/>
    <property type="match status" value="2"/>
</dbReference>
<evidence type="ECO:0000313" key="14">
    <source>
        <dbReference type="EMBL" id="KAJ3177769.1"/>
    </source>
</evidence>
<sequence>MSAAEEISSAPFGAAASDDTTSTTTATLKADDQKPGPFHTAVNAADPKLKDNNSNVFKVVEVPSSTPPPASAAKTRRSLYERLFRRSPEAPVCPQRNESSFWARWTFGFMNEMVSRGMRRDLRPEEFPTVEYADEAEQMSTRLLEAWAKEQKARGKDAKLWRAAFKVFGPPYMFAGIFYFTESCVKLGEGITLGLLLQWFQKNDTDPRDGYLLALALSACVLSHAVLHHIVFFLGMRMGMQLRVAFIAAIYKKCLVLSISNTSSTGLITNLISNDVQRFEDAAPFAQYAWLAPIEMLATLALAFLQISWGAFPAVGALLLVIPMQGAFAGQFAKLRKKLSPCRDERIKSISDMLSGIMVVKLYAWEIPFVKRINTLRKKELGYIKSAAVLRAINEALYFCSAGITSLFGFVTYFLIGGILTPAKIFTCLTYLASCRLTVTNFFPKAIQFVSESIISLQRIEAFLSLPEIGLAHGTKEQIDFLDSLTSTKDDSQKVMLAIRNGNFAWEAGVKTLESKEIVHQTLAEAKASAITPVLKDISITLREGEVIGIVGPVGAGKSSFLNALLGEMFPLPGTQIGLRSRKLAYATQAPWIITGTVRDNITFGLPYDEDWFQQVISACAMERDVSRFENGVDTVIGERGVTLSGGQRARLALARAVYFNADIVLLDDCLSAVDAAVGKHLFEKCIRGILKGKAIILVTHQLQYVSNCDHVVVIENGRISGDGPYQQVMLNPNSEFSSALREYAERPADMDQNIDDEEDLPPPVQKAAAITADIPTAGTTSPTALVRAAGTGVLSNETVTKGSISGKTYFQYFSSGSSAFTTIFLFVSLVVGEAIADLANWWLAHWSQSSPDQKAKAENAWVFFALVMATIVISNGRALLFFYVSWKAARVLFEKMVGCVFKTDMGFFHRNSTGTIVNRAAKDINLLDEMLPQTFFDFIQCFFMIMGTLVISVTVIPYILILVPFIGVAFFFLRTAYIRTSRQIKRIEAVTRSPVYAAIPSSLEGLSSIRAFHVEKQFADRFVALQNDNTAKYYMFLNCARWLGFRLDVGSAGFLFIVAIASVGLRNSLGLRPGVIGLLLSYVLQLTGLLQWAVRQSAEVENYMVSVERVLEYTTLPPEETPEDAKRADDAAAKGGALAPRTTWPENGAIDLDAFSLTYPGTTRAVLDHISQHIPAGTKVGIVGRTGAGKSSFLQALFRIVNPTPRGTIAIDGVPTCNVRLQDLRSRISIIPQEPFCFKGTLRFNIDPFEASTDEEIWRVLQLVELNERVASSAEKLESEVAENGGNWSVGERQLICFARAILRNTKLIVMDEATSNVDNATDLKIQATMRRCFTDSTVLTIAHRIHTVIDYDRILVLDDGRLVESGSPYDLLQKQPGEPGAWFASMVGEMGDDARAMLKNTAAKKEMERRAAAAGAAGATDEADAIPAEIPAL</sequence>
<dbReference type="InterPro" id="IPR044746">
    <property type="entry name" value="ABCC_6TM_D1"/>
</dbReference>
<dbReference type="SUPFAM" id="SSF90123">
    <property type="entry name" value="ABC transporter transmembrane region"/>
    <property type="match status" value="2"/>
</dbReference>
<dbReference type="CDD" id="cd03250">
    <property type="entry name" value="ABCC_MRP_domain1"/>
    <property type="match status" value="1"/>
</dbReference>
<dbReference type="GO" id="GO:0005524">
    <property type="term" value="F:ATP binding"/>
    <property type="evidence" value="ECO:0007669"/>
    <property type="project" value="UniProtKB-KW"/>
</dbReference>
<keyword evidence="3" id="KW-0813">Transport</keyword>
<dbReference type="SUPFAM" id="SSF52540">
    <property type="entry name" value="P-loop containing nucleoside triphosphate hydrolases"/>
    <property type="match status" value="2"/>
</dbReference>
<accession>A0AAD5TIT6</accession>
<comment type="subcellular location">
    <subcellularLocation>
        <location evidence="1">Membrane</location>
        <topology evidence="1">Multi-pass membrane protein</topology>
    </subcellularLocation>
</comment>